<evidence type="ECO:0000256" key="1">
    <source>
        <dbReference type="SAM" id="Phobius"/>
    </source>
</evidence>
<accession>A0A6N1VDU1</accession>
<dbReference type="Proteomes" id="UP000509367">
    <property type="component" value="Chromosome"/>
</dbReference>
<sequence>MAYMFSRMLLESVAMLALTIQVVIPVANGLDCDLIEYAMAAMVGLLILFPPIALFLPRTIVRR</sequence>
<evidence type="ECO:0000313" key="2">
    <source>
        <dbReference type="EMBL" id="QKV19014.1"/>
    </source>
</evidence>
<keyword evidence="3" id="KW-1185">Reference proteome</keyword>
<gene>
    <name evidence="2" type="ORF">HTY61_11415</name>
</gene>
<dbReference type="AlphaFoldDB" id="A0A6N1VDU1"/>
<keyword evidence="1" id="KW-0472">Membrane</keyword>
<dbReference type="KEGG" id="orm:HTY61_11415"/>
<feature type="transmembrane region" description="Helical" evidence="1">
    <location>
        <begin position="39"/>
        <end position="57"/>
    </location>
</feature>
<name>A0A6N1VDU1_9HYPH</name>
<dbReference type="RefSeq" id="WP_175276906.1">
    <property type="nucleotide sequence ID" value="NZ_CP054836.1"/>
</dbReference>
<organism evidence="2 3">
    <name type="scientific">Oricola thermophila</name>
    <dbReference type="NCBI Taxonomy" id="2742145"/>
    <lineage>
        <taxon>Bacteria</taxon>
        <taxon>Pseudomonadati</taxon>
        <taxon>Pseudomonadota</taxon>
        <taxon>Alphaproteobacteria</taxon>
        <taxon>Hyphomicrobiales</taxon>
        <taxon>Ahrensiaceae</taxon>
        <taxon>Oricola</taxon>
    </lineage>
</organism>
<keyword evidence="1" id="KW-1133">Transmembrane helix</keyword>
<dbReference type="EMBL" id="CP054836">
    <property type="protein sequence ID" value="QKV19014.1"/>
    <property type="molecule type" value="Genomic_DNA"/>
</dbReference>
<evidence type="ECO:0000313" key="3">
    <source>
        <dbReference type="Proteomes" id="UP000509367"/>
    </source>
</evidence>
<keyword evidence="1" id="KW-0812">Transmembrane</keyword>
<proteinExistence type="predicted"/>
<reference evidence="2 3" key="1">
    <citation type="submission" date="2020-06" db="EMBL/GenBank/DDBJ databases">
        <title>Oricola thermophila sp. nov. isolated from a tidal sediments.</title>
        <authorList>
            <person name="Kwon K.K."/>
            <person name="Yang S.-H."/>
            <person name="Park M.-J."/>
        </authorList>
    </citation>
    <scope>NUCLEOTIDE SEQUENCE [LARGE SCALE GENOMIC DNA]</scope>
    <source>
        <strain evidence="2 3">MEBiC13590</strain>
    </source>
</reference>
<protein>
    <submittedName>
        <fullName evidence="2">Uncharacterized protein</fullName>
    </submittedName>
</protein>